<proteinExistence type="inferred from homology"/>
<keyword evidence="5" id="KW-0274">FAD</keyword>
<evidence type="ECO:0000313" key="11">
    <source>
        <dbReference type="Proteomes" id="UP001141253"/>
    </source>
</evidence>
<dbReference type="Pfam" id="PF22366">
    <property type="entry name" value="NDH2_C"/>
    <property type="match status" value="1"/>
</dbReference>
<evidence type="ECO:0000256" key="7">
    <source>
        <dbReference type="ARBA" id="ARBA00023027"/>
    </source>
</evidence>
<evidence type="ECO:0000256" key="4">
    <source>
        <dbReference type="ARBA" id="ARBA00022630"/>
    </source>
</evidence>
<dbReference type="PANTHER" id="PTHR43706:SF4">
    <property type="entry name" value="NADH:UBIQUINONE REDUCTASE (NON-ELECTROGENIC)"/>
    <property type="match status" value="1"/>
</dbReference>
<dbReference type="InterPro" id="IPR054585">
    <property type="entry name" value="NDH2-like_C"/>
</dbReference>
<protein>
    <recommendedName>
        <fullName evidence="3">NADH:ubiquinone reductase (non-electrogenic)</fullName>
        <ecNumber evidence="3">1.6.5.9</ecNumber>
    </recommendedName>
</protein>
<evidence type="ECO:0000256" key="3">
    <source>
        <dbReference type="ARBA" id="ARBA00012637"/>
    </source>
</evidence>
<keyword evidence="4" id="KW-0285">Flavoprotein</keyword>
<dbReference type="PANTHER" id="PTHR43706">
    <property type="entry name" value="NADH DEHYDROGENASE"/>
    <property type="match status" value="1"/>
</dbReference>
<evidence type="ECO:0000256" key="8">
    <source>
        <dbReference type="ARBA" id="ARBA00047599"/>
    </source>
</evidence>
<reference evidence="10" key="2">
    <citation type="journal article" date="2023" name="Int. J. Mol. Sci.">
        <title>De Novo Assembly and Annotation of 11 Diverse Shrub Willow (Salix) Genomes Reveals Novel Gene Organization in Sex-Linked Regions.</title>
        <authorList>
            <person name="Hyden B."/>
            <person name="Feng K."/>
            <person name="Yates T.B."/>
            <person name="Jawdy S."/>
            <person name="Cereghino C."/>
            <person name="Smart L.B."/>
            <person name="Muchero W."/>
        </authorList>
    </citation>
    <scope>NUCLEOTIDE SEQUENCE</scope>
    <source>
        <tissue evidence="10">Shoot tip</tissue>
    </source>
</reference>
<feature type="domain" description="External alternative NADH-ubiquinone oxidoreductase-like C-terminal" evidence="9">
    <location>
        <begin position="190"/>
        <end position="226"/>
    </location>
</feature>
<dbReference type="InterPro" id="IPR045024">
    <property type="entry name" value="NDH-2"/>
</dbReference>
<keyword evidence="7" id="KW-0520">NAD</keyword>
<keyword evidence="6" id="KW-0560">Oxidoreductase</keyword>
<dbReference type="Proteomes" id="UP001141253">
    <property type="component" value="Chromosome 4"/>
</dbReference>
<evidence type="ECO:0000256" key="2">
    <source>
        <dbReference type="ARBA" id="ARBA00005272"/>
    </source>
</evidence>
<comment type="caution">
    <text evidence="10">The sequence shown here is derived from an EMBL/GenBank/DDBJ whole genome shotgun (WGS) entry which is preliminary data.</text>
</comment>
<dbReference type="EC" id="1.6.5.9" evidence="3"/>
<comment type="cofactor">
    <cofactor evidence="1">
        <name>FAD</name>
        <dbReference type="ChEBI" id="CHEBI:57692"/>
    </cofactor>
</comment>
<evidence type="ECO:0000256" key="1">
    <source>
        <dbReference type="ARBA" id="ARBA00001974"/>
    </source>
</evidence>
<dbReference type="EMBL" id="JAPFFI010000004">
    <property type="protein sequence ID" value="KAJ6396950.1"/>
    <property type="molecule type" value="Genomic_DNA"/>
</dbReference>
<evidence type="ECO:0000313" key="10">
    <source>
        <dbReference type="EMBL" id="KAJ6396950.1"/>
    </source>
</evidence>
<dbReference type="Gene3D" id="3.50.50.100">
    <property type="match status" value="1"/>
</dbReference>
<organism evidence="10 11">
    <name type="scientific">Salix suchowensis</name>
    <dbReference type="NCBI Taxonomy" id="1278906"/>
    <lineage>
        <taxon>Eukaryota</taxon>
        <taxon>Viridiplantae</taxon>
        <taxon>Streptophyta</taxon>
        <taxon>Embryophyta</taxon>
        <taxon>Tracheophyta</taxon>
        <taxon>Spermatophyta</taxon>
        <taxon>Magnoliopsida</taxon>
        <taxon>eudicotyledons</taxon>
        <taxon>Gunneridae</taxon>
        <taxon>Pentapetalae</taxon>
        <taxon>rosids</taxon>
        <taxon>fabids</taxon>
        <taxon>Malpighiales</taxon>
        <taxon>Salicaceae</taxon>
        <taxon>Saliceae</taxon>
        <taxon>Salix</taxon>
    </lineage>
</organism>
<evidence type="ECO:0000256" key="5">
    <source>
        <dbReference type="ARBA" id="ARBA00022827"/>
    </source>
</evidence>
<name>A0ABQ9CBJ0_9ROSI</name>
<reference evidence="10" key="1">
    <citation type="submission" date="2022-10" db="EMBL/GenBank/DDBJ databases">
        <authorList>
            <person name="Hyden B.L."/>
            <person name="Feng K."/>
            <person name="Yates T."/>
            <person name="Jawdy S."/>
            <person name="Smart L.B."/>
            <person name="Muchero W."/>
        </authorList>
    </citation>
    <scope>NUCLEOTIDE SEQUENCE</scope>
    <source>
        <tissue evidence="10">Shoot tip</tissue>
    </source>
</reference>
<gene>
    <name evidence="10" type="ORF">OIU77_021897</name>
</gene>
<evidence type="ECO:0000259" key="9">
    <source>
        <dbReference type="Pfam" id="PF22366"/>
    </source>
</evidence>
<keyword evidence="11" id="KW-1185">Reference proteome</keyword>
<evidence type="ECO:0000256" key="6">
    <source>
        <dbReference type="ARBA" id="ARBA00023002"/>
    </source>
</evidence>
<comment type="catalytic activity">
    <reaction evidence="8">
        <text>a quinone + NADH + H(+) = a quinol + NAD(+)</text>
        <dbReference type="Rhea" id="RHEA:46160"/>
        <dbReference type="ChEBI" id="CHEBI:15378"/>
        <dbReference type="ChEBI" id="CHEBI:24646"/>
        <dbReference type="ChEBI" id="CHEBI:57540"/>
        <dbReference type="ChEBI" id="CHEBI:57945"/>
        <dbReference type="ChEBI" id="CHEBI:132124"/>
        <dbReference type="EC" id="1.6.5.9"/>
    </reaction>
</comment>
<sequence>MEGHCRTCDSDEHDDSSDFVKAIKEMRESIMPLRCSSRLCLLQLVLENLLIGYKHTWKICISNKSRLIFLYGFLFSNGGFPYDPYQFKVADDRLAITAGAEPLTFGIRGVYPKKKRKAFYAVLFIGGRPTGVEFSGELSYQERCSGPVHACSGLCLSDPNKGCRKAGGFLDENLENLSGPGIDEKGGSLAGFVSWLNWRSAYLTRVVCWRNRLYVAVNWATTLVFGGDNSRTQHAIPEKHWFDSEICLSWRLYI</sequence>
<accession>A0ABQ9CBJ0</accession>
<comment type="similarity">
    <text evidence="2">Belongs to the NADH dehydrogenase family.</text>
</comment>